<feature type="transmembrane region" description="Helical" evidence="1">
    <location>
        <begin position="26"/>
        <end position="44"/>
    </location>
</feature>
<evidence type="ECO:0000313" key="3">
    <source>
        <dbReference type="EMBL" id="MBS0027158.1"/>
    </source>
</evidence>
<comment type="caution">
    <text evidence="3">The sequence shown here is derived from an EMBL/GenBank/DDBJ whole genome shotgun (WGS) entry which is preliminary data.</text>
</comment>
<feature type="transmembrane region" description="Helical" evidence="1">
    <location>
        <begin position="123"/>
        <end position="147"/>
    </location>
</feature>
<keyword evidence="1" id="KW-0812">Transmembrane</keyword>
<reference evidence="3 4" key="1">
    <citation type="submission" date="2021-04" db="EMBL/GenBank/DDBJ databases">
        <title>Chitinophaga sp. nov., isolated from the rhizosphere soil.</title>
        <authorList>
            <person name="He S."/>
        </authorList>
    </citation>
    <scope>NUCLEOTIDE SEQUENCE [LARGE SCALE GENOMIC DNA]</scope>
    <source>
        <strain evidence="3 4">2R12</strain>
    </source>
</reference>
<evidence type="ECO:0000259" key="2">
    <source>
        <dbReference type="Pfam" id="PF14340"/>
    </source>
</evidence>
<dbReference type="Proteomes" id="UP000676386">
    <property type="component" value="Unassembled WGS sequence"/>
</dbReference>
<accession>A0ABS5IW16</accession>
<feature type="transmembrane region" description="Helical" evidence="1">
    <location>
        <begin position="98"/>
        <end position="117"/>
    </location>
</feature>
<proteinExistence type="predicted"/>
<feature type="domain" description="DUF4395" evidence="2">
    <location>
        <begin position="20"/>
        <end position="153"/>
    </location>
</feature>
<protein>
    <submittedName>
        <fullName evidence="3">DUF4395 domain-containing protein</fullName>
    </submittedName>
</protein>
<dbReference type="Pfam" id="PF14340">
    <property type="entry name" value="DUF4395"/>
    <property type="match status" value="1"/>
</dbReference>
<dbReference type="EMBL" id="JAGTXB010000003">
    <property type="protein sequence ID" value="MBS0027158.1"/>
    <property type="molecule type" value="Genomic_DNA"/>
</dbReference>
<dbReference type="InterPro" id="IPR025508">
    <property type="entry name" value="DUF4395"/>
</dbReference>
<evidence type="ECO:0000313" key="4">
    <source>
        <dbReference type="Proteomes" id="UP000676386"/>
    </source>
</evidence>
<dbReference type="RefSeq" id="WP_211972266.1">
    <property type="nucleotide sequence ID" value="NZ_CBFHAM010000020.1"/>
</dbReference>
<keyword evidence="4" id="KW-1185">Reference proteome</keyword>
<sequence>MEKVVQFGENVAGYDIPVLNEREIRAAAGILFVVIYTSLMLILFNGDFLMAKYAITVFLVDFIVRVFVNPKYAPSLIIGRLIVRNQVPEYVGAKQKRFAWSIGVLLSALMFIFLVIVNAYSPITGIICLMCLIFLFFEAAFGICLACKVYRVVYGEKAQYCPGEVCDVKSRQPVQKTSLLQLLVVLAFIVFLFLIAHFFSEQLSIAPHNLFGKSAVKSR</sequence>
<name>A0ABS5IW16_9BACT</name>
<keyword evidence="1" id="KW-1133">Transmembrane helix</keyword>
<feature type="transmembrane region" description="Helical" evidence="1">
    <location>
        <begin position="179"/>
        <end position="199"/>
    </location>
</feature>
<gene>
    <name evidence="3" type="ORF">KE626_07550</name>
</gene>
<keyword evidence="1" id="KW-0472">Membrane</keyword>
<evidence type="ECO:0000256" key="1">
    <source>
        <dbReference type="SAM" id="Phobius"/>
    </source>
</evidence>
<organism evidence="3 4">
    <name type="scientific">Chitinophaga hostae</name>
    <dbReference type="NCBI Taxonomy" id="2831022"/>
    <lineage>
        <taxon>Bacteria</taxon>
        <taxon>Pseudomonadati</taxon>
        <taxon>Bacteroidota</taxon>
        <taxon>Chitinophagia</taxon>
        <taxon>Chitinophagales</taxon>
        <taxon>Chitinophagaceae</taxon>
        <taxon>Chitinophaga</taxon>
    </lineage>
</organism>